<name>D3AW14_HETP5</name>
<proteinExistence type="predicted"/>
<comment type="caution">
    <text evidence="1">The sequence shown here is derived from an EMBL/GenBank/DDBJ whole genome shotgun (WGS) entry which is preliminary data.</text>
</comment>
<dbReference type="Proteomes" id="UP000001396">
    <property type="component" value="Unassembled WGS sequence"/>
</dbReference>
<evidence type="ECO:0000313" key="2">
    <source>
        <dbReference type="Proteomes" id="UP000001396"/>
    </source>
</evidence>
<reference evidence="1 2" key="1">
    <citation type="journal article" date="2011" name="Genome Res.">
        <title>Phylogeny-wide analysis of social amoeba genomes highlights ancient origins for complex intercellular communication.</title>
        <authorList>
            <person name="Heidel A.J."/>
            <person name="Lawal H.M."/>
            <person name="Felder M."/>
            <person name="Schilde C."/>
            <person name="Helps N.R."/>
            <person name="Tunggal B."/>
            <person name="Rivero F."/>
            <person name="John U."/>
            <person name="Schleicher M."/>
            <person name="Eichinger L."/>
            <person name="Platzer M."/>
            <person name="Noegel A.A."/>
            <person name="Schaap P."/>
            <person name="Gloeckner G."/>
        </authorList>
    </citation>
    <scope>NUCLEOTIDE SEQUENCE [LARGE SCALE GENOMIC DNA]</scope>
    <source>
        <strain evidence="2">ATCC 26659 / Pp 5 / PN500</strain>
    </source>
</reference>
<organism evidence="1 2">
    <name type="scientific">Heterostelium pallidum (strain ATCC 26659 / Pp 5 / PN500)</name>
    <name type="common">Cellular slime mold</name>
    <name type="synonym">Polysphondylium pallidum</name>
    <dbReference type="NCBI Taxonomy" id="670386"/>
    <lineage>
        <taxon>Eukaryota</taxon>
        <taxon>Amoebozoa</taxon>
        <taxon>Evosea</taxon>
        <taxon>Eumycetozoa</taxon>
        <taxon>Dictyostelia</taxon>
        <taxon>Acytosteliales</taxon>
        <taxon>Acytosteliaceae</taxon>
        <taxon>Heterostelium</taxon>
    </lineage>
</organism>
<dbReference type="InParanoid" id="D3AW14"/>
<gene>
    <name evidence="1" type="ORF">PPL_00281</name>
</gene>
<dbReference type="RefSeq" id="XP_020438592.1">
    <property type="nucleotide sequence ID" value="XM_020571318.1"/>
</dbReference>
<dbReference type="EMBL" id="ADBJ01000002">
    <property type="protein sequence ID" value="EFA86487.1"/>
    <property type="molecule type" value="Genomic_DNA"/>
</dbReference>
<protein>
    <submittedName>
        <fullName evidence="1">Uncharacterized protein</fullName>
    </submittedName>
</protein>
<sequence length="79" mass="9259">MVGEIFVCQSTQIYCQPKHLPTKTQFTLNKPNNHQPHLPKFDNNIKITDNHHHQLHIIKSKSNPPTPINLQLILSYFYN</sequence>
<keyword evidence="2" id="KW-1185">Reference proteome</keyword>
<dbReference type="AlphaFoldDB" id="D3AW14"/>
<accession>D3AW14</accession>
<dbReference type="GeneID" id="31355815"/>
<evidence type="ECO:0000313" key="1">
    <source>
        <dbReference type="EMBL" id="EFA86487.1"/>
    </source>
</evidence>